<dbReference type="Proteomes" id="UP000664203">
    <property type="component" value="Unassembled WGS sequence"/>
</dbReference>
<comment type="caution">
    <text evidence="2">The sequence shown here is derived from an EMBL/GenBank/DDBJ whole genome shotgun (WGS) entry which is preliminary data.</text>
</comment>
<reference evidence="2" key="1">
    <citation type="submission" date="2021-03" db="EMBL/GenBank/DDBJ databases">
        <authorList>
            <person name="Tagirdzhanova G."/>
        </authorList>
    </citation>
    <scope>NUCLEOTIDE SEQUENCE</scope>
</reference>
<keyword evidence="3" id="KW-1185">Reference proteome</keyword>
<feature type="compositionally biased region" description="Low complexity" evidence="1">
    <location>
        <begin position="1"/>
        <end position="16"/>
    </location>
</feature>
<proteinExistence type="predicted"/>
<name>A0A8H3HVF3_9LECA</name>
<evidence type="ECO:0000313" key="3">
    <source>
        <dbReference type="Proteomes" id="UP000664203"/>
    </source>
</evidence>
<accession>A0A8H3HVF3</accession>
<gene>
    <name evidence="2" type="ORF">ALECFALPRED_004808</name>
</gene>
<dbReference type="AlphaFoldDB" id="A0A8H3HVF3"/>
<organism evidence="2 3">
    <name type="scientific">Alectoria fallacina</name>
    <dbReference type="NCBI Taxonomy" id="1903189"/>
    <lineage>
        <taxon>Eukaryota</taxon>
        <taxon>Fungi</taxon>
        <taxon>Dikarya</taxon>
        <taxon>Ascomycota</taxon>
        <taxon>Pezizomycotina</taxon>
        <taxon>Lecanoromycetes</taxon>
        <taxon>OSLEUM clade</taxon>
        <taxon>Lecanoromycetidae</taxon>
        <taxon>Lecanorales</taxon>
        <taxon>Lecanorineae</taxon>
        <taxon>Parmeliaceae</taxon>
        <taxon>Alectoria</taxon>
    </lineage>
</organism>
<dbReference type="OrthoDB" id="10449927at2759"/>
<feature type="region of interest" description="Disordered" evidence="1">
    <location>
        <begin position="273"/>
        <end position="299"/>
    </location>
</feature>
<protein>
    <submittedName>
        <fullName evidence="2">Uncharacterized protein</fullName>
    </submittedName>
</protein>
<evidence type="ECO:0000256" key="1">
    <source>
        <dbReference type="SAM" id="MobiDB-lite"/>
    </source>
</evidence>
<feature type="region of interest" description="Disordered" evidence="1">
    <location>
        <begin position="1"/>
        <end position="20"/>
    </location>
</feature>
<evidence type="ECO:0000313" key="2">
    <source>
        <dbReference type="EMBL" id="CAF9904027.1"/>
    </source>
</evidence>
<dbReference type="EMBL" id="CAJPDR010000003">
    <property type="protein sequence ID" value="CAF9904027.1"/>
    <property type="molecule type" value="Genomic_DNA"/>
</dbReference>
<sequence length="299" mass="34538">MAASLSAASSTSNGTNSKERNDPIVIFQTFTDLQKNYERYGGPHLFRHTYKQTFQRFNALNAIFGKIDRKRLMNQMVQSTDVTLFRKLKEIADLRQNYVRTVGSKNFEERTDQSATPLRAEGFFAGLPRLLRNARRETREMKHARKQYPYTSRCSQFLGEETEQAMQNAPYVLKIRFSLSPDAQTKEQLQVLMRWLKLSETDRLRPKPLLTASLREELKYALAETHKIKLYYKKVFQVCKAICIIFACGFFAWRAGSDLIERWRHSKNQAALELNPNEDSPSSSPSKVTADVVSGIDKF</sequence>